<protein>
    <submittedName>
        <fullName evidence="3">Placenta-specific gene 8 protein-like</fullName>
    </submittedName>
</protein>
<dbReference type="EMBL" id="BLXT01007408">
    <property type="protein sequence ID" value="GFO39091.1"/>
    <property type="molecule type" value="Genomic_DNA"/>
</dbReference>
<dbReference type="AlphaFoldDB" id="A0AAV4D560"/>
<name>A0AAV4D560_9GAST</name>
<reference evidence="3 4" key="1">
    <citation type="journal article" date="2021" name="Elife">
        <title>Chloroplast acquisition without the gene transfer in kleptoplastic sea slugs, Plakobranchus ocellatus.</title>
        <authorList>
            <person name="Maeda T."/>
            <person name="Takahashi S."/>
            <person name="Yoshida T."/>
            <person name="Shimamura S."/>
            <person name="Takaki Y."/>
            <person name="Nagai Y."/>
            <person name="Toyoda A."/>
            <person name="Suzuki Y."/>
            <person name="Arimoto A."/>
            <person name="Ishii H."/>
            <person name="Satoh N."/>
            <person name="Nishiyama T."/>
            <person name="Hasebe M."/>
            <person name="Maruyama T."/>
            <person name="Minagawa J."/>
            <person name="Obokata J."/>
            <person name="Shigenobu S."/>
        </authorList>
    </citation>
    <scope>NUCLEOTIDE SEQUENCE [LARGE SCALE GENOMIC DNA]</scope>
</reference>
<dbReference type="Pfam" id="PF04749">
    <property type="entry name" value="PLAC8"/>
    <property type="match status" value="1"/>
</dbReference>
<evidence type="ECO:0000313" key="4">
    <source>
        <dbReference type="Proteomes" id="UP000735302"/>
    </source>
</evidence>
<evidence type="ECO:0000256" key="2">
    <source>
        <dbReference type="SAM" id="MobiDB-lite"/>
    </source>
</evidence>
<dbReference type="Proteomes" id="UP000735302">
    <property type="component" value="Unassembled WGS sequence"/>
</dbReference>
<evidence type="ECO:0000256" key="1">
    <source>
        <dbReference type="ARBA" id="ARBA00009024"/>
    </source>
</evidence>
<comment type="similarity">
    <text evidence="1">Belongs to the cornifelin family.</text>
</comment>
<proteinExistence type="inferred from homology"/>
<keyword evidence="4" id="KW-1185">Reference proteome</keyword>
<evidence type="ECO:0000313" key="3">
    <source>
        <dbReference type="EMBL" id="GFO39091.1"/>
    </source>
</evidence>
<gene>
    <name evidence="3" type="ORF">PoB_006559600</name>
</gene>
<dbReference type="InterPro" id="IPR006461">
    <property type="entry name" value="PLAC_motif_containing"/>
</dbReference>
<accession>A0AAV4D560</accession>
<dbReference type="PANTHER" id="PTHR15907">
    <property type="entry name" value="DUF614 FAMILY PROTEIN-RELATED"/>
    <property type="match status" value="1"/>
</dbReference>
<feature type="compositionally biased region" description="Polar residues" evidence="2">
    <location>
        <begin position="1"/>
        <end position="20"/>
    </location>
</feature>
<feature type="region of interest" description="Disordered" evidence="2">
    <location>
        <begin position="1"/>
        <end position="21"/>
    </location>
</feature>
<sequence length="149" mass="16303">MLTQDNPPQYDQTADATSPQAGYGYDQVVHTQPVGGTTVIVQQPIVQSKRGWKTGVFDCCDDCGICLFASFCGLCFLCKLSADMNESVCVACCVPAPVLVLRTKWRIQNNIEGSICDDCLMTGCCGHCAACQLAREVKMERQNTAYQMR</sequence>
<organism evidence="3 4">
    <name type="scientific">Plakobranchus ocellatus</name>
    <dbReference type="NCBI Taxonomy" id="259542"/>
    <lineage>
        <taxon>Eukaryota</taxon>
        <taxon>Metazoa</taxon>
        <taxon>Spiralia</taxon>
        <taxon>Lophotrochozoa</taxon>
        <taxon>Mollusca</taxon>
        <taxon>Gastropoda</taxon>
        <taxon>Heterobranchia</taxon>
        <taxon>Euthyneura</taxon>
        <taxon>Panpulmonata</taxon>
        <taxon>Sacoglossa</taxon>
        <taxon>Placobranchoidea</taxon>
        <taxon>Plakobranchidae</taxon>
        <taxon>Plakobranchus</taxon>
    </lineage>
</organism>
<dbReference type="NCBIfam" id="TIGR01571">
    <property type="entry name" value="A_thal_Cys_rich"/>
    <property type="match status" value="1"/>
</dbReference>
<comment type="caution">
    <text evidence="3">The sequence shown here is derived from an EMBL/GenBank/DDBJ whole genome shotgun (WGS) entry which is preliminary data.</text>
</comment>